<name>A0A0F9JUC3_9ZZZZ</name>
<reference evidence="1" key="1">
    <citation type="journal article" date="2015" name="Nature">
        <title>Complex archaea that bridge the gap between prokaryotes and eukaryotes.</title>
        <authorList>
            <person name="Spang A."/>
            <person name="Saw J.H."/>
            <person name="Jorgensen S.L."/>
            <person name="Zaremba-Niedzwiedzka K."/>
            <person name="Martijn J."/>
            <person name="Lind A.E."/>
            <person name="van Eijk R."/>
            <person name="Schleper C."/>
            <person name="Guy L."/>
            <person name="Ettema T.J."/>
        </authorList>
    </citation>
    <scope>NUCLEOTIDE SEQUENCE</scope>
</reference>
<gene>
    <name evidence="1" type="ORF">LCGC14_1783150</name>
</gene>
<comment type="caution">
    <text evidence="1">The sequence shown here is derived from an EMBL/GenBank/DDBJ whole genome shotgun (WGS) entry which is preliminary data.</text>
</comment>
<proteinExistence type="predicted"/>
<protein>
    <submittedName>
        <fullName evidence="1">Uncharacterized protein</fullName>
    </submittedName>
</protein>
<sequence length="126" mass="14781">MQTKERLDITLDKDLVHEFRKKMMKKGDISSTIAILIEKYLVSERYDDFEDILNELIAKVREGNYNCATPFVYATWFNQAIIDVVKDLFKDIGKYRVKTGCILINERAFKVLKSKYLPKSHNKGKK</sequence>
<accession>A0A0F9JUC3</accession>
<dbReference type="AlphaFoldDB" id="A0A0F9JUC3"/>
<evidence type="ECO:0000313" key="1">
    <source>
        <dbReference type="EMBL" id="KKM02558.1"/>
    </source>
</evidence>
<dbReference type="EMBL" id="LAZR01016897">
    <property type="protein sequence ID" value="KKM02558.1"/>
    <property type="molecule type" value="Genomic_DNA"/>
</dbReference>
<organism evidence="1">
    <name type="scientific">marine sediment metagenome</name>
    <dbReference type="NCBI Taxonomy" id="412755"/>
    <lineage>
        <taxon>unclassified sequences</taxon>
        <taxon>metagenomes</taxon>
        <taxon>ecological metagenomes</taxon>
    </lineage>
</organism>